<accession>A0ACA8E1Q6</accession>
<protein>
    <submittedName>
        <fullName evidence="1">Uncharacterized protein</fullName>
    </submittedName>
</protein>
<dbReference type="Proteomes" id="UP000217277">
    <property type="component" value="Chromosome II"/>
</dbReference>
<sequence length="37" mass="4487">MSGFNGFLQRWSVRFVILFIKKAHLKVRYTFIVLRQS</sequence>
<proteinExistence type="predicted"/>
<evidence type="ECO:0000313" key="2">
    <source>
        <dbReference type="Proteomes" id="UP000217277"/>
    </source>
</evidence>
<evidence type="ECO:0000313" key="1">
    <source>
        <dbReference type="EMBL" id="ATC84210.1"/>
    </source>
</evidence>
<name>A0ACA8E1Q6_9GAMM</name>
<gene>
    <name evidence="1" type="ORF">PAGA_b0269</name>
</gene>
<organism evidence="1 2">
    <name type="scientific">Pseudoalteromonas agarivorans DSM 14585</name>
    <dbReference type="NCBI Taxonomy" id="1312369"/>
    <lineage>
        <taxon>Bacteria</taxon>
        <taxon>Pseudomonadati</taxon>
        <taxon>Pseudomonadota</taxon>
        <taxon>Gammaproteobacteria</taxon>
        <taxon>Alteromonadales</taxon>
        <taxon>Pseudoalteromonadaceae</taxon>
        <taxon>Pseudoalteromonas</taxon>
    </lineage>
</organism>
<dbReference type="EMBL" id="CP011012">
    <property type="protein sequence ID" value="ATC84210.1"/>
    <property type="molecule type" value="Genomic_DNA"/>
</dbReference>
<keyword evidence="2" id="KW-1185">Reference proteome</keyword>
<reference evidence="1" key="1">
    <citation type="submission" date="2015-03" db="EMBL/GenBank/DDBJ databases">
        <authorList>
            <person name="Xie B.-B."/>
            <person name="Rong J.-C."/>
            <person name="Qin Q.-L."/>
            <person name="Zhang Y.-Z."/>
        </authorList>
    </citation>
    <scope>NUCLEOTIDE SEQUENCE</scope>
    <source>
        <strain evidence="1">DSM 14585</strain>
    </source>
</reference>